<feature type="transmembrane region" description="Helical" evidence="6">
    <location>
        <begin position="125"/>
        <end position="148"/>
    </location>
</feature>
<feature type="transmembrane region" description="Helical" evidence="6">
    <location>
        <begin position="27"/>
        <end position="48"/>
    </location>
</feature>
<dbReference type="Pfam" id="PF07690">
    <property type="entry name" value="MFS_1"/>
    <property type="match status" value="1"/>
</dbReference>
<feature type="region of interest" description="Disordered" evidence="5">
    <location>
        <begin position="1"/>
        <end position="20"/>
    </location>
</feature>
<feature type="transmembrane region" description="Helical" evidence="6">
    <location>
        <begin position="374"/>
        <end position="393"/>
    </location>
</feature>
<reference evidence="8 9" key="1">
    <citation type="submission" date="2024-07" db="EMBL/GenBank/DDBJ databases">
        <authorList>
            <person name="Thanompreechachai J."/>
            <person name="Duangmal K."/>
        </authorList>
    </citation>
    <scope>NUCLEOTIDE SEQUENCE [LARGE SCALE GENOMIC DNA]</scope>
    <source>
        <strain evidence="8 9">LSe6-4</strain>
    </source>
</reference>
<comment type="caution">
    <text evidence="8">The sequence shown here is derived from an EMBL/GenBank/DDBJ whole genome shotgun (WGS) entry which is preliminary data.</text>
</comment>
<feature type="transmembrane region" description="Helical" evidence="6">
    <location>
        <begin position="246"/>
        <end position="264"/>
    </location>
</feature>
<feature type="transmembrane region" description="Helical" evidence="6">
    <location>
        <begin position="68"/>
        <end position="88"/>
    </location>
</feature>
<keyword evidence="9" id="KW-1185">Reference proteome</keyword>
<protein>
    <submittedName>
        <fullName evidence="8">MFS transporter</fullName>
    </submittedName>
</protein>
<proteinExistence type="predicted"/>
<feature type="transmembrane region" description="Helical" evidence="6">
    <location>
        <begin position="100"/>
        <end position="119"/>
    </location>
</feature>
<comment type="subcellular location">
    <subcellularLocation>
        <location evidence="1">Cell membrane</location>
        <topology evidence="1">Multi-pass membrane protein</topology>
    </subcellularLocation>
</comment>
<dbReference type="Proteomes" id="UP001565927">
    <property type="component" value="Unassembled WGS sequence"/>
</dbReference>
<dbReference type="Gene3D" id="1.20.1250.20">
    <property type="entry name" value="MFS general substrate transporter like domains"/>
    <property type="match status" value="2"/>
</dbReference>
<organism evidence="8 9">
    <name type="scientific">Kineococcus halophytocola</name>
    <dbReference type="NCBI Taxonomy" id="3234027"/>
    <lineage>
        <taxon>Bacteria</taxon>
        <taxon>Bacillati</taxon>
        <taxon>Actinomycetota</taxon>
        <taxon>Actinomycetes</taxon>
        <taxon>Kineosporiales</taxon>
        <taxon>Kineosporiaceae</taxon>
        <taxon>Kineococcus</taxon>
    </lineage>
</organism>
<dbReference type="PROSITE" id="PS00216">
    <property type="entry name" value="SUGAR_TRANSPORT_1"/>
    <property type="match status" value="1"/>
</dbReference>
<evidence type="ECO:0000256" key="6">
    <source>
        <dbReference type="SAM" id="Phobius"/>
    </source>
</evidence>
<evidence type="ECO:0000256" key="3">
    <source>
        <dbReference type="ARBA" id="ARBA00022989"/>
    </source>
</evidence>
<feature type="transmembrane region" description="Helical" evidence="6">
    <location>
        <begin position="160"/>
        <end position="179"/>
    </location>
</feature>
<feature type="transmembrane region" description="Helical" evidence="6">
    <location>
        <begin position="333"/>
        <end position="354"/>
    </location>
</feature>
<dbReference type="PANTHER" id="PTHR23528:SF1">
    <property type="entry name" value="MAJOR FACILITATOR SUPERFAMILY (MFS) PROFILE DOMAIN-CONTAINING PROTEIN"/>
    <property type="match status" value="1"/>
</dbReference>
<dbReference type="EMBL" id="JBGFTU010000010">
    <property type="protein sequence ID" value="MEZ0165246.1"/>
    <property type="molecule type" value="Genomic_DNA"/>
</dbReference>
<evidence type="ECO:0000313" key="8">
    <source>
        <dbReference type="EMBL" id="MEZ0165246.1"/>
    </source>
</evidence>
<dbReference type="PANTHER" id="PTHR23528">
    <property type="match status" value="1"/>
</dbReference>
<feature type="domain" description="Major facilitator superfamily (MFS) profile" evidence="7">
    <location>
        <begin position="30"/>
        <end position="424"/>
    </location>
</feature>
<feature type="transmembrane region" description="Helical" evidence="6">
    <location>
        <begin position="185"/>
        <end position="207"/>
    </location>
</feature>
<dbReference type="PROSITE" id="PS50850">
    <property type="entry name" value="MFS"/>
    <property type="match status" value="1"/>
</dbReference>
<keyword evidence="2 6" id="KW-0812">Transmembrane</keyword>
<evidence type="ECO:0000256" key="2">
    <source>
        <dbReference type="ARBA" id="ARBA00022692"/>
    </source>
</evidence>
<dbReference type="InterPro" id="IPR005829">
    <property type="entry name" value="Sugar_transporter_CS"/>
</dbReference>
<name>A0ABV4H4A5_9ACTN</name>
<evidence type="ECO:0000256" key="1">
    <source>
        <dbReference type="ARBA" id="ARBA00004651"/>
    </source>
</evidence>
<dbReference type="RefSeq" id="WP_370441466.1">
    <property type="nucleotide sequence ID" value="NZ_JBGFTU010000010.1"/>
</dbReference>
<gene>
    <name evidence="8" type="ORF">AB2L27_10800</name>
</gene>
<keyword evidence="4 6" id="KW-0472">Membrane</keyword>
<evidence type="ECO:0000256" key="4">
    <source>
        <dbReference type="ARBA" id="ARBA00023136"/>
    </source>
</evidence>
<sequence length="424" mass="43322">MTVPSQPLLPTELPDPGPPAVQPPRGFALLALLACVGAGAAQMSAALLTLPLKANQLDAGTAATTISLSTSIAGILTLIALPVVGTLSDRSRARMGRRRPFLLLAAIAFVAGGALLVAAPDLPTFVAAHLLITLGFVSATVTCIALVADQLPVDRRGPTAALIGIGTPLGALVGMAVAVPFGDDLVPLVGIPTAVAVVFPLLLAVAVRDVRPQSAPPAFDLRRFVSVFWVNPLKHPDFTWVFTSRMLVFSGVAALNIFLALYLMQHLQVEPARLSVAILLTVVVNAGVTLLAAPAVGKLSDRLGRRKPFIVAAALIFAAGLLLAARASTFAEYVVACGVVGLGQGVYFAVELVLATQVLPDPENPAKDLGILKIADNLPSTFVAALAPALLAIGGGGNYAALFVAGACAAVLGGLVISLVRGAR</sequence>
<feature type="transmembrane region" description="Helical" evidence="6">
    <location>
        <begin position="399"/>
        <end position="420"/>
    </location>
</feature>
<keyword evidence="3 6" id="KW-1133">Transmembrane helix</keyword>
<dbReference type="InterPro" id="IPR036259">
    <property type="entry name" value="MFS_trans_sf"/>
</dbReference>
<feature type="transmembrane region" description="Helical" evidence="6">
    <location>
        <begin position="309"/>
        <end position="327"/>
    </location>
</feature>
<evidence type="ECO:0000313" key="9">
    <source>
        <dbReference type="Proteomes" id="UP001565927"/>
    </source>
</evidence>
<dbReference type="SUPFAM" id="SSF103473">
    <property type="entry name" value="MFS general substrate transporter"/>
    <property type="match status" value="1"/>
</dbReference>
<accession>A0ABV4H4A5</accession>
<evidence type="ECO:0000256" key="5">
    <source>
        <dbReference type="SAM" id="MobiDB-lite"/>
    </source>
</evidence>
<feature type="transmembrane region" description="Helical" evidence="6">
    <location>
        <begin position="276"/>
        <end position="297"/>
    </location>
</feature>
<evidence type="ECO:0000259" key="7">
    <source>
        <dbReference type="PROSITE" id="PS50850"/>
    </source>
</evidence>
<dbReference type="InterPro" id="IPR020846">
    <property type="entry name" value="MFS_dom"/>
</dbReference>
<dbReference type="InterPro" id="IPR011701">
    <property type="entry name" value="MFS"/>
</dbReference>